<keyword evidence="4" id="KW-0378">Hydrolase</keyword>
<dbReference type="CDD" id="cd02120">
    <property type="entry name" value="PA_subtilisin_like"/>
    <property type="match status" value="1"/>
</dbReference>
<evidence type="ECO:0000259" key="9">
    <source>
        <dbReference type="Pfam" id="PF05922"/>
    </source>
</evidence>
<dbReference type="PANTHER" id="PTHR10795">
    <property type="entry name" value="PROPROTEIN CONVERTASE SUBTILISIN/KEXIN"/>
    <property type="match status" value="1"/>
</dbReference>
<dbReference type="Proteomes" id="UP000287651">
    <property type="component" value="Unassembled WGS sequence"/>
</dbReference>
<gene>
    <name evidence="11" type="ORF">B296_00034502</name>
</gene>
<keyword evidence="3" id="KW-0732">Signal</keyword>
<evidence type="ECO:0000256" key="5">
    <source>
        <dbReference type="ARBA" id="ARBA00023180"/>
    </source>
</evidence>
<evidence type="ECO:0000256" key="2">
    <source>
        <dbReference type="ARBA" id="ARBA00022670"/>
    </source>
</evidence>
<dbReference type="InterPro" id="IPR000209">
    <property type="entry name" value="Peptidase_S8/S53_dom"/>
</dbReference>
<name>A0A427A8F1_ENSVE</name>
<accession>A0A427A8F1</accession>
<evidence type="ECO:0008006" key="13">
    <source>
        <dbReference type="Google" id="ProtNLM"/>
    </source>
</evidence>
<dbReference type="Pfam" id="PF17766">
    <property type="entry name" value="fn3_6"/>
    <property type="match status" value="1"/>
</dbReference>
<dbReference type="InterPro" id="IPR045051">
    <property type="entry name" value="SBT"/>
</dbReference>
<dbReference type="InterPro" id="IPR010259">
    <property type="entry name" value="S8pro/Inhibitor_I9"/>
</dbReference>
<dbReference type="Gene3D" id="3.50.30.30">
    <property type="match status" value="1"/>
</dbReference>
<evidence type="ECO:0000313" key="12">
    <source>
        <dbReference type="Proteomes" id="UP000287651"/>
    </source>
</evidence>
<evidence type="ECO:0000259" key="8">
    <source>
        <dbReference type="Pfam" id="PF02225"/>
    </source>
</evidence>
<keyword evidence="2" id="KW-0645">Protease</keyword>
<keyword evidence="5" id="KW-0325">Glycoprotein</keyword>
<dbReference type="AlphaFoldDB" id="A0A427A8F1"/>
<evidence type="ECO:0000256" key="3">
    <source>
        <dbReference type="ARBA" id="ARBA00022729"/>
    </source>
</evidence>
<reference evidence="11 12" key="1">
    <citation type="journal article" date="2014" name="Agronomy (Basel)">
        <title>A Draft Genome Sequence for Ensete ventricosum, the Drought-Tolerant Tree Against Hunger.</title>
        <authorList>
            <person name="Harrison J."/>
            <person name="Moore K.A."/>
            <person name="Paszkiewicz K."/>
            <person name="Jones T."/>
            <person name="Grant M."/>
            <person name="Ambacheew D."/>
            <person name="Muzemil S."/>
            <person name="Studholme D.J."/>
        </authorList>
    </citation>
    <scope>NUCLEOTIDE SEQUENCE [LARGE SCALE GENOMIC DNA]</scope>
</reference>
<comment type="caution">
    <text evidence="6">Lacks conserved residue(s) required for the propagation of feature annotation.</text>
</comment>
<dbReference type="Pfam" id="PF05922">
    <property type="entry name" value="Inhibitor_I9"/>
    <property type="match status" value="1"/>
</dbReference>
<protein>
    <recommendedName>
        <fullName evidence="13">Subtilisin-like protease fibronectin type-III domain-containing protein</fullName>
    </recommendedName>
</protein>
<evidence type="ECO:0000256" key="6">
    <source>
        <dbReference type="PROSITE-ProRule" id="PRU01240"/>
    </source>
</evidence>
<dbReference type="GO" id="GO:0006508">
    <property type="term" value="P:proteolysis"/>
    <property type="evidence" value="ECO:0007669"/>
    <property type="project" value="UniProtKB-KW"/>
</dbReference>
<dbReference type="InterPro" id="IPR037045">
    <property type="entry name" value="S8pro/Inhibitor_I9_sf"/>
</dbReference>
<dbReference type="Pfam" id="PF02225">
    <property type="entry name" value="PA"/>
    <property type="match status" value="1"/>
</dbReference>
<dbReference type="SUPFAM" id="SSF52025">
    <property type="entry name" value="PA domain"/>
    <property type="match status" value="1"/>
</dbReference>
<proteinExistence type="inferred from homology"/>
<dbReference type="Gene3D" id="3.40.50.200">
    <property type="entry name" value="Peptidase S8/S53 domain"/>
    <property type="match status" value="2"/>
</dbReference>
<comment type="similarity">
    <text evidence="1 6">Belongs to the peptidase S8 family.</text>
</comment>
<dbReference type="EMBL" id="AMZH03003383">
    <property type="protein sequence ID" value="RRT72512.1"/>
    <property type="molecule type" value="Genomic_DNA"/>
</dbReference>
<evidence type="ECO:0000313" key="11">
    <source>
        <dbReference type="EMBL" id="RRT72512.1"/>
    </source>
</evidence>
<evidence type="ECO:0000256" key="1">
    <source>
        <dbReference type="ARBA" id="ARBA00011073"/>
    </source>
</evidence>
<comment type="caution">
    <text evidence="11">The sequence shown here is derived from an EMBL/GenBank/DDBJ whole genome shotgun (WGS) entry which is preliminary data.</text>
</comment>
<dbReference type="FunFam" id="3.50.30.30:FF:000005">
    <property type="entry name" value="subtilisin-like protease SBT1.5"/>
    <property type="match status" value="1"/>
</dbReference>
<dbReference type="Pfam" id="PF00082">
    <property type="entry name" value="Peptidase_S8"/>
    <property type="match status" value="1"/>
</dbReference>
<dbReference type="SUPFAM" id="SSF52743">
    <property type="entry name" value="Subtilisin-like"/>
    <property type="match status" value="1"/>
</dbReference>
<evidence type="ECO:0000259" key="10">
    <source>
        <dbReference type="Pfam" id="PF17766"/>
    </source>
</evidence>
<dbReference type="InterPro" id="IPR003137">
    <property type="entry name" value="PA_domain"/>
</dbReference>
<dbReference type="GO" id="GO:0004252">
    <property type="term" value="F:serine-type endopeptidase activity"/>
    <property type="evidence" value="ECO:0007669"/>
    <property type="project" value="InterPro"/>
</dbReference>
<feature type="domain" description="Subtilisin-like protease fibronectin type-III" evidence="10">
    <location>
        <begin position="569"/>
        <end position="665"/>
    </location>
</feature>
<feature type="domain" description="Inhibitor I9" evidence="9">
    <location>
        <begin position="8"/>
        <end position="40"/>
    </location>
</feature>
<dbReference type="FunFam" id="2.60.40.2310:FF:000001">
    <property type="entry name" value="Subtilisin-like protease SBT1.5"/>
    <property type="match status" value="1"/>
</dbReference>
<organism evidence="11 12">
    <name type="scientific">Ensete ventricosum</name>
    <name type="common">Abyssinian banana</name>
    <name type="synonym">Musa ensete</name>
    <dbReference type="NCBI Taxonomy" id="4639"/>
    <lineage>
        <taxon>Eukaryota</taxon>
        <taxon>Viridiplantae</taxon>
        <taxon>Streptophyta</taxon>
        <taxon>Embryophyta</taxon>
        <taxon>Tracheophyta</taxon>
        <taxon>Spermatophyta</taxon>
        <taxon>Magnoliopsida</taxon>
        <taxon>Liliopsida</taxon>
        <taxon>Zingiberales</taxon>
        <taxon>Musaceae</taxon>
        <taxon>Ensete</taxon>
    </lineage>
</organism>
<dbReference type="Gene3D" id="2.60.40.2310">
    <property type="match status" value="1"/>
</dbReference>
<dbReference type="InterPro" id="IPR041469">
    <property type="entry name" value="Subtilisin-like_FN3"/>
</dbReference>
<keyword evidence="4" id="KW-0720">Serine protease</keyword>
<sequence length="674" mass="73152">MLLIENSEEKVQDAILYSYTNNINGFAAYLEEQEALKISSSISHSSPYPSPVFFRSLNGFIPTLAFVPVVEYPGVVSVFPNRGYKLHTTRSWEFLGLERDGRVPKQSLWSKARFGEDTIIANLDSGITIQKLIGARYFNKGYEALVGPLNATFKSPRDYDGHGTHTLSTAGGGFVPSANIFGYGNGTAKGGSPRARVAAYKVCWPPVNGSECFDADILAAFDAAIRDGVDVISVSLGGDPVDYFQDGLAIGSFHAVKKGITVVASAGNSGPKLATVSNLLYRIVSTLLLFTRSSYVLDMNTRLTLSSVFTGREPITQGIARQKALPIDQLSRIQTGQRISTAGVRERNYKFTCSLFRFCSRLCYVGSLDPSKVKGKIVVCLRGITSRVEKGEAVHQAGGIGMVLANDVDNGNEIVADAHVLPATHITYSDGLNLFSYLRSTKSPLGYITRPKTKLGAQPAPFMAAFSSKGPNTITPEILKLDFLSHDAARTRDNMKEPMLNSSFNKATPFGYGSGHVRPNRAMDPGLVYDMTTTDYMDFLCSFGYTTAQLAMFNGEPYACPSTPLQIGDLNYPSITIPELQSSTKVTRVVKNVGPPGTYVVRVVEPRGVSVTVSPESLTFGKVGEEKRFEVTVGIKEGKTDCGGYVFGRLIWSDGKHYVRSPAVVKCSSSSWKP</sequence>
<feature type="domain" description="Peptidase S8/S53" evidence="7">
    <location>
        <begin position="115"/>
        <end position="277"/>
    </location>
</feature>
<dbReference type="InterPro" id="IPR046450">
    <property type="entry name" value="PA_dom_sf"/>
</dbReference>
<evidence type="ECO:0000256" key="4">
    <source>
        <dbReference type="ARBA" id="ARBA00022825"/>
    </source>
</evidence>
<dbReference type="Gene3D" id="3.30.70.80">
    <property type="entry name" value="Peptidase S8 propeptide/proteinase inhibitor I9"/>
    <property type="match status" value="1"/>
</dbReference>
<dbReference type="InterPro" id="IPR036852">
    <property type="entry name" value="Peptidase_S8/S53_dom_sf"/>
</dbReference>
<evidence type="ECO:0000259" key="7">
    <source>
        <dbReference type="Pfam" id="PF00082"/>
    </source>
</evidence>
<dbReference type="PROSITE" id="PS51892">
    <property type="entry name" value="SUBTILASE"/>
    <property type="match status" value="1"/>
</dbReference>
<feature type="domain" description="PA" evidence="8">
    <location>
        <begin position="363"/>
        <end position="434"/>
    </location>
</feature>